<dbReference type="CDD" id="cd06225">
    <property type="entry name" value="HAMP"/>
    <property type="match status" value="1"/>
</dbReference>
<keyword evidence="7" id="KW-1185">Reference proteome</keyword>
<dbReference type="InterPro" id="IPR036457">
    <property type="entry name" value="PPM-type-like_dom_sf"/>
</dbReference>
<gene>
    <name evidence="6" type="ORF">EHS11_09220</name>
</gene>
<evidence type="ECO:0000256" key="2">
    <source>
        <dbReference type="ARBA" id="ARBA00022803"/>
    </source>
</evidence>
<feature type="repeat" description="TPR" evidence="3">
    <location>
        <begin position="590"/>
        <end position="623"/>
    </location>
</feature>
<protein>
    <submittedName>
        <fullName evidence="6">HAMP domain-containing protein</fullName>
    </submittedName>
</protein>
<keyword evidence="4" id="KW-0472">Membrane</keyword>
<dbReference type="Pfam" id="PF14559">
    <property type="entry name" value="TPR_19"/>
    <property type="match status" value="1"/>
</dbReference>
<dbReference type="PROSITE" id="PS50885">
    <property type="entry name" value="HAMP"/>
    <property type="match status" value="1"/>
</dbReference>
<dbReference type="InterPro" id="IPR011990">
    <property type="entry name" value="TPR-like_helical_dom_sf"/>
</dbReference>
<dbReference type="GO" id="GO:0007165">
    <property type="term" value="P:signal transduction"/>
    <property type="evidence" value="ECO:0007669"/>
    <property type="project" value="InterPro"/>
</dbReference>
<evidence type="ECO:0000256" key="1">
    <source>
        <dbReference type="ARBA" id="ARBA00022737"/>
    </source>
</evidence>
<feature type="repeat" description="TPR" evidence="3">
    <location>
        <begin position="794"/>
        <end position="827"/>
    </location>
</feature>
<keyword evidence="4" id="KW-1133">Transmembrane helix</keyword>
<feature type="transmembrane region" description="Helical" evidence="4">
    <location>
        <begin position="17"/>
        <end position="38"/>
    </location>
</feature>
<keyword evidence="1" id="KW-0677">Repeat</keyword>
<dbReference type="EMBL" id="RQHV01000043">
    <property type="protein sequence ID" value="TGN10616.1"/>
    <property type="molecule type" value="Genomic_DNA"/>
</dbReference>
<organism evidence="6 7">
    <name type="scientific">Leptospira ilyithenensis</name>
    <dbReference type="NCBI Taxonomy" id="2484901"/>
    <lineage>
        <taxon>Bacteria</taxon>
        <taxon>Pseudomonadati</taxon>
        <taxon>Spirochaetota</taxon>
        <taxon>Spirochaetia</taxon>
        <taxon>Leptospirales</taxon>
        <taxon>Leptospiraceae</taxon>
        <taxon>Leptospira</taxon>
    </lineage>
</organism>
<dbReference type="PROSITE" id="PS50005">
    <property type="entry name" value="TPR"/>
    <property type="match status" value="3"/>
</dbReference>
<dbReference type="InterPro" id="IPR051685">
    <property type="entry name" value="Ycf3/AcsC/BcsC/TPR_MFPF"/>
</dbReference>
<dbReference type="Pfam" id="PF07228">
    <property type="entry name" value="SpoIIE"/>
    <property type="match status" value="1"/>
</dbReference>
<dbReference type="InterPro" id="IPR001932">
    <property type="entry name" value="PPM-type_phosphatase-like_dom"/>
</dbReference>
<name>A0A4R9LR56_9LEPT</name>
<dbReference type="SUPFAM" id="SSF48452">
    <property type="entry name" value="TPR-like"/>
    <property type="match status" value="1"/>
</dbReference>
<dbReference type="Pfam" id="PF13432">
    <property type="entry name" value="TPR_16"/>
    <property type="match status" value="1"/>
</dbReference>
<dbReference type="SMART" id="SM00304">
    <property type="entry name" value="HAMP"/>
    <property type="match status" value="1"/>
</dbReference>
<dbReference type="Gene3D" id="3.60.40.10">
    <property type="entry name" value="PPM-type phosphatase domain"/>
    <property type="match status" value="1"/>
</dbReference>
<feature type="transmembrane region" description="Helical" evidence="4">
    <location>
        <begin position="183"/>
        <end position="205"/>
    </location>
</feature>
<proteinExistence type="predicted"/>
<feature type="repeat" description="TPR" evidence="3">
    <location>
        <begin position="760"/>
        <end position="793"/>
    </location>
</feature>
<keyword evidence="4" id="KW-0812">Transmembrane</keyword>
<dbReference type="PANTHER" id="PTHR44943">
    <property type="entry name" value="CELLULOSE SYNTHASE OPERON PROTEIN C"/>
    <property type="match status" value="1"/>
</dbReference>
<dbReference type="Gene3D" id="1.25.40.10">
    <property type="entry name" value="Tetratricopeptide repeat domain"/>
    <property type="match status" value="2"/>
</dbReference>
<dbReference type="OrthoDB" id="310468at2"/>
<dbReference type="InterPro" id="IPR019734">
    <property type="entry name" value="TPR_rpt"/>
</dbReference>
<feature type="domain" description="HAMP" evidence="5">
    <location>
        <begin position="203"/>
        <end position="255"/>
    </location>
</feature>
<keyword evidence="2 3" id="KW-0802">TPR repeat</keyword>
<evidence type="ECO:0000313" key="6">
    <source>
        <dbReference type="EMBL" id="TGN10616.1"/>
    </source>
</evidence>
<dbReference type="SMART" id="SM00028">
    <property type="entry name" value="TPR"/>
    <property type="match status" value="5"/>
</dbReference>
<evidence type="ECO:0000259" key="5">
    <source>
        <dbReference type="PROSITE" id="PS50885"/>
    </source>
</evidence>
<evidence type="ECO:0000256" key="3">
    <source>
        <dbReference type="PROSITE-ProRule" id="PRU00339"/>
    </source>
</evidence>
<comment type="caution">
    <text evidence="6">The sequence shown here is derived from an EMBL/GenBank/DDBJ whole genome shotgun (WGS) entry which is preliminary data.</text>
</comment>
<reference evidence="6" key="1">
    <citation type="journal article" date="2019" name="PLoS Negl. Trop. Dis.">
        <title>Revisiting the worldwide diversity of Leptospira species in the environment.</title>
        <authorList>
            <person name="Vincent A.T."/>
            <person name="Schiettekatte O."/>
            <person name="Bourhy P."/>
            <person name="Veyrier F.J."/>
            <person name="Picardeau M."/>
        </authorList>
    </citation>
    <scope>NUCLEOTIDE SEQUENCE [LARGE SCALE GENOMIC DNA]</scope>
    <source>
        <strain evidence="6">201400974</strain>
    </source>
</reference>
<dbReference type="Proteomes" id="UP000298264">
    <property type="component" value="Unassembled WGS sequence"/>
</dbReference>
<dbReference type="InterPro" id="IPR003660">
    <property type="entry name" value="HAMP_dom"/>
</dbReference>
<dbReference type="GO" id="GO:0016020">
    <property type="term" value="C:membrane"/>
    <property type="evidence" value="ECO:0007669"/>
    <property type="project" value="InterPro"/>
</dbReference>
<dbReference type="Gene3D" id="6.10.340.10">
    <property type="match status" value="1"/>
</dbReference>
<dbReference type="PANTHER" id="PTHR44943:SF4">
    <property type="entry name" value="TPR REPEAT-CONTAINING PROTEIN MJ0798"/>
    <property type="match status" value="1"/>
</dbReference>
<accession>A0A4R9LR56</accession>
<dbReference type="SUPFAM" id="SSF158472">
    <property type="entry name" value="HAMP domain-like"/>
    <property type="match status" value="1"/>
</dbReference>
<dbReference type="Pfam" id="PF00672">
    <property type="entry name" value="HAMP"/>
    <property type="match status" value="1"/>
</dbReference>
<evidence type="ECO:0000256" key="4">
    <source>
        <dbReference type="SAM" id="Phobius"/>
    </source>
</evidence>
<dbReference type="AlphaFoldDB" id="A0A4R9LR56"/>
<sequence>MKRIFLPFQKIKIRTKMILIVTGVVFLCVGPLSLIILYRNQAILLDKTFEVCLNLGDNISNLATEELLINETFDATSTALSRLKTSQLSGLLDAYVVNIDGRYVAEINENHLGKPVPRNELDYYFSLKKLDFKEVESPSGSILRFTYPIFIEYRDKKIRVGAAIFEFDKEEVYAPVVQTRTTIILGASILFFIGIIIAVYSAIFFSRPIQELTAGAKLIGSGDLSHRISLQNQDEIGELANTFNRMTSQIQDFTQNLESKVEQRTEELNQSLKVVQDLKERQDGDYYLTSLLLQPLQPNNNNSKTVKTEFLIDQKKKFSFRKWKSEIGGDICITDTISLQDQEYTVFINGDAMGKSIQGAGGALVLGVVFNAGLMRSRITKNQKVYPEVWLKERFLDLQNVFRSFEGSMFISVCMGLVEAKTGVMYYINAEHPWTVLLRDGKASFLEEELTIRKLGTPDIEEKFFVRMFQLMPDDVVITGSDGRDDFAQEEDDPGYETINTDEMQFLYRVEEAGGDLEGIFKGIKSKGFLIDDLSLLKISYDPDISEAKFFPTPELPSGLTDTHQLLSGGNTEEAIQSIEELFKENPNFSDLLKLLGKLYFETKEYSRAVECLNQFIDINPANNESVYLLSLSYKNLNLMNEAADVGERLYLREPLDFNNLISLAEIYFELGVYRRGEFLIQKALESNPDDQVALQIQTKIESLKNTLTPEEIQKVPKPLVEIRSLTSVIESADNLYAEKKYKEALSEYKEALKRSRENPFLLFRTANCLSLLERMEEAIEFYSTSLALVPNNHHARNNLGSIFFRLQRYSEARNEWEIALQMKPDFKTARINLDKLEKFIQENLIQVES</sequence>
<evidence type="ECO:0000313" key="7">
    <source>
        <dbReference type="Proteomes" id="UP000298264"/>
    </source>
</evidence>